<feature type="compositionally biased region" description="Basic residues" evidence="1">
    <location>
        <begin position="476"/>
        <end position="489"/>
    </location>
</feature>
<dbReference type="EMBL" id="JAWHQM010000032">
    <property type="protein sequence ID" value="KAK5633409.1"/>
    <property type="molecule type" value="Genomic_DNA"/>
</dbReference>
<accession>A0AAN7V2B9</accession>
<proteinExistence type="predicted"/>
<dbReference type="AlphaFoldDB" id="A0AAN7V2B9"/>
<comment type="caution">
    <text evidence="2">The sequence shown here is derived from an EMBL/GenBank/DDBJ whole genome shotgun (WGS) entry which is preliminary data.</text>
</comment>
<keyword evidence="3" id="KW-1185">Reference proteome</keyword>
<dbReference type="Proteomes" id="UP001305414">
    <property type="component" value="Unassembled WGS sequence"/>
</dbReference>
<protein>
    <submittedName>
        <fullName evidence="2">Uncharacterized protein</fullName>
    </submittedName>
</protein>
<sequence length="581" mass="65243">MSLLHRWSLPSRGFIRDKPQDGEPAEQTKYSTMHLGQLGPRRRANLSSVFSTLFEKPKNRRNIRRENNNSQVADNWPLLASQLENIRPDAEPGSSFEYECQDPMTTFQAVPLGQGGVLEPLSKDTTVDGGEPSLCISPGIFIQDTPQADGRRPVRCFSLSSTVTHGSDSRLDESPSTVFVEKAKARERNLSASSSYPSEGLRSPASRYCSPELATSHAMKSLAEYRRFGQYPSKSSWHLAKLDTDEASTSADYEGKTSASSSTKVVSPGCSIARQSCNVQPFPFSDPSESHTDLICADKMQSQRKSSIFQGIGARQKPSSTSEITVPILENEDAVSSRLEVSFMSYKRPRVKSTSDDDDNDSRNGKNTSSAKHLYLNEDTERTIITAIKRRSISDDDGAWSTIHEVRERRSSSWMAQLFSPNSSNSTALAQRLRKMKIRKWAKRACLKTKARFELVGRPVKLGAPRHTWRHRLKQRTLKKVKRNFGKKNKNSDSKETDKNMEGGNEKKKNRGSKKLWDVSETPEATRKRARHYHKEMAGHLFDNLSKRKSLQFTTVFKPGKEDSVCGTHKRTRSCPTDLGV</sequence>
<feature type="region of interest" description="Disordered" evidence="1">
    <location>
        <begin position="561"/>
        <end position="581"/>
    </location>
</feature>
<evidence type="ECO:0000256" key="1">
    <source>
        <dbReference type="SAM" id="MobiDB-lite"/>
    </source>
</evidence>
<name>A0AAN7V2B9_9PEZI</name>
<feature type="region of interest" description="Disordered" evidence="1">
    <location>
        <begin position="349"/>
        <end position="373"/>
    </location>
</feature>
<organism evidence="2 3">
    <name type="scientific">Xylaria bambusicola</name>
    <dbReference type="NCBI Taxonomy" id="326684"/>
    <lineage>
        <taxon>Eukaryota</taxon>
        <taxon>Fungi</taxon>
        <taxon>Dikarya</taxon>
        <taxon>Ascomycota</taxon>
        <taxon>Pezizomycotina</taxon>
        <taxon>Sordariomycetes</taxon>
        <taxon>Xylariomycetidae</taxon>
        <taxon>Xylariales</taxon>
        <taxon>Xylariaceae</taxon>
        <taxon>Xylaria</taxon>
    </lineage>
</organism>
<gene>
    <name evidence="2" type="ORF">RRF57_009123</name>
</gene>
<feature type="compositionally biased region" description="Basic and acidic residues" evidence="1">
    <location>
        <begin position="490"/>
        <end position="507"/>
    </location>
</feature>
<reference evidence="2 3" key="1">
    <citation type="submission" date="2023-10" db="EMBL/GenBank/DDBJ databases">
        <title>Draft genome sequence of Xylaria bambusicola isolate GMP-LS, the root and basal stem rot pathogen of sugarcane in Indonesia.</title>
        <authorList>
            <person name="Selvaraj P."/>
            <person name="Muralishankar V."/>
            <person name="Muruganantham S."/>
            <person name="Sp S."/>
            <person name="Haryani S."/>
            <person name="Lau K.J.X."/>
            <person name="Naqvi N.I."/>
        </authorList>
    </citation>
    <scope>NUCLEOTIDE SEQUENCE [LARGE SCALE GENOMIC DNA]</scope>
    <source>
        <strain evidence="2">GMP-LS</strain>
    </source>
</reference>
<evidence type="ECO:0000313" key="2">
    <source>
        <dbReference type="EMBL" id="KAK5633409.1"/>
    </source>
</evidence>
<feature type="region of interest" description="Disordered" evidence="1">
    <location>
        <begin position="476"/>
        <end position="530"/>
    </location>
</feature>
<evidence type="ECO:0000313" key="3">
    <source>
        <dbReference type="Proteomes" id="UP001305414"/>
    </source>
</evidence>